<evidence type="ECO:0000256" key="1">
    <source>
        <dbReference type="ARBA" id="ARBA00001936"/>
    </source>
</evidence>
<reference evidence="7" key="1">
    <citation type="submission" date="2021-01" db="EMBL/GenBank/DDBJ databases">
        <authorList>
            <person name="Zahm M."/>
            <person name="Roques C."/>
            <person name="Cabau C."/>
            <person name="Klopp C."/>
            <person name="Donnadieu C."/>
            <person name="Jouanno E."/>
            <person name="Lampietro C."/>
            <person name="Louis A."/>
            <person name="Herpin A."/>
            <person name="Echchiki A."/>
            <person name="Berthelot C."/>
            <person name="Parey E."/>
            <person name="Roest-Crollius H."/>
            <person name="Braasch I."/>
            <person name="Postlethwait J."/>
            <person name="Bobe J."/>
            <person name="Montfort J."/>
            <person name="Bouchez O."/>
            <person name="Begum T."/>
            <person name="Mejri S."/>
            <person name="Adams A."/>
            <person name="Chen W.-J."/>
            <person name="Guiguen Y."/>
        </authorList>
    </citation>
    <scope>NUCLEOTIDE SEQUENCE</scope>
    <source>
        <strain evidence="7">YG-15Mar2019-1</strain>
        <tissue evidence="7">Brain</tissue>
    </source>
</reference>
<dbReference type="PANTHER" id="PTHR43226">
    <property type="entry name" value="XAA-PRO AMINOPEPTIDASE 3"/>
    <property type="match status" value="1"/>
</dbReference>
<dbReference type="SMART" id="SM01011">
    <property type="entry name" value="AMP_N"/>
    <property type="match status" value="1"/>
</dbReference>
<dbReference type="InterPro" id="IPR029149">
    <property type="entry name" value="Creatin/AminoP/Spt16_N"/>
</dbReference>
<evidence type="ECO:0000256" key="2">
    <source>
        <dbReference type="ARBA" id="ARBA00008766"/>
    </source>
</evidence>
<dbReference type="SUPFAM" id="SSF55920">
    <property type="entry name" value="Creatinase/aminopeptidase"/>
    <property type="match status" value="1"/>
</dbReference>
<dbReference type="Gene3D" id="3.90.230.10">
    <property type="entry name" value="Creatinase/methionine aminopeptidase superfamily"/>
    <property type="match status" value="1"/>
</dbReference>
<dbReference type="Pfam" id="PF05195">
    <property type="entry name" value="AMP_N"/>
    <property type="match status" value="1"/>
</dbReference>
<name>A0A9D3PIP7_MEGAT</name>
<keyword evidence="3" id="KW-0479">Metal-binding</keyword>
<sequence length="509" mass="55876">MLTSPNVFIKSAVSLVSRSFWSRGSAWCQNRNVAVKTGGWRQKKVPPRYLGQPSPYTHPHLLKHGEVTPGLTQTEYELRRHKLASLIAAQAEKQGSASPQGAGSSHIAVVLSHPTRYMTNDIPYPFHQNQDFLYLTGVLEPDSALLLCCPPRPERAILFVPSRDPGRELWDGPRSGKDGASALTGMERVHSTEELGLVLRSLKGSTLWYDASPPCHPQLHHAHIRPLLESGPMVRPLRPLVHSLRAIKSPAEVALMREAGRITAQAFKRTMAMSQGDVDEALLYAKFDFECRAHGANFLAYPPVVAGGNRANTLHYISNNQIVKGGELVLLDGGCEYFGYVSDVTRTWPVNGKFSPAQAELYRAVLEVQMSCLSLCSPGVSLDHIYSTMLALLGRKLRELGIIPGTASDADALKAARRYCPHHVGHYLGMDVHDTPELSRSQPLQPGMAITVEPGLYISENDEGCPERFRGLGVRIEDDVVIQEEGGPLILSADTPKTIPDIERVCAQV</sequence>
<dbReference type="CDD" id="cd01087">
    <property type="entry name" value="Prolidase"/>
    <property type="match status" value="1"/>
</dbReference>
<comment type="similarity">
    <text evidence="2">Belongs to the peptidase M24B family.</text>
</comment>
<comment type="caution">
    <text evidence="7">The sequence shown here is derived from an EMBL/GenBank/DDBJ whole genome shotgun (WGS) entry which is preliminary data.</text>
</comment>
<keyword evidence="8" id="KW-1185">Reference proteome</keyword>
<evidence type="ECO:0000256" key="5">
    <source>
        <dbReference type="ARBA" id="ARBA00023211"/>
    </source>
</evidence>
<dbReference type="GO" id="GO:0005739">
    <property type="term" value="C:mitochondrion"/>
    <property type="evidence" value="ECO:0007669"/>
    <property type="project" value="TreeGrafter"/>
</dbReference>
<keyword evidence="4" id="KW-0378">Hydrolase</keyword>
<proteinExistence type="inferred from homology"/>
<dbReference type="AlphaFoldDB" id="A0A9D3PIP7"/>
<dbReference type="GO" id="GO:0030145">
    <property type="term" value="F:manganese ion binding"/>
    <property type="evidence" value="ECO:0007669"/>
    <property type="project" value="InterPro"/>
</dbReference>
<dbReference type="EMBL" id="JAFDVH010000019">
    <property type="protein sequence ID" value="KAG7460053.1"/>
    <property type="molecule type" value="Genomic_DNA"/>
</dbReference>
<dbReference type="GO" id="GO:0006508">
    <property type="term" value="P:proteolysis"/>
    <property type="evidence" value="ECO:0007669"/>
    <property type="project" value="TreeGrafter"/>
</dbReference>
<dbReference type="Pfam" id="PF00557">
    <property type="entry name" value="Peptidase_M24"/>
    <property type="match status" value="1"/>
</dbReference>
<gene>
    <name evidence="7" type="ORF">MATL_G00217310</name>
</gene>
<organism evidence="7 8">
    <name type="scientific">Megalops atlanticus</name>
    <name type="common">Tarpon</name>
    <name type="synonym">Clupea gigantea</name>
    <dbReference type="NCBI Taxonomy" id="7932"/>
    <lineage>
        <taxon>Eukaryota</taxon>
        <taxon>Metazoa</taxon>
        <taxon>Chordata</taxon>
        <taxon>Craniata</taxon>
        <taxon>Vertebrata</taxon>
        <taxon>Euteleostomi</taxon>
        <taxon>Actinopterygii</taxon>
        <taxon>Neopterygii</taxon>
        <taxon>Teleostei</taxon>
        <taxon>Elopiformes</taxon>
        <taxon>Megalopidae</taxon>
        <taxon>Megalops</taxon>
    </lineage>
</organism>
<dbReference type="FunFam" id="3.90.230.10:FF:000002">
    <property type="entry name" value="Xaa-Pro aminopeptidase 3"/>
    <property type="match status" value="1"/>
</dbReference>
<evidence type="ECO:0000256" key="3">
    <source>
        <dbReference type="ARBA" id="ARBA00022723"/>
    </source>
</evidence>
<dbReference type="GO" id="GO:0070006">
    <property type="term" value="F:metalloaminopeptidase activity"/>
    <property type="evidence" value="ECO:0007669"/>
    <property type="project" value="InterPro"/>
</dbReference>
<protein>
    <recommendedName>
        <fullName evidence="6">Aminopeptidase P N-terminal domain-containing protein</fullName>
    </recommendedName>
</protein>
<evidence type="ECO:0000313" key="8">
    <source>
        <dbReference type="Proteomes" id="UP001046870"/>
    </source>
</evidence>
<dbReference type="OrthoDB" id="4215474at2759"/>
<feature type="domain" description="Aminopeptidase P N-terminal" evidence="6">
    <location>
        <begin position="71"/>
        <end position="218"/>
    </location>
</feature>
<accession>A0A9D3PIP7</accession>
<evidence type="ECO:0000256" key="4">
    <source>
        <dbReference type="ARBA" id="ARBA00022801"/>
    </source>
</evidence>
<dbReference type="PANTHER" id="PTHR43226:SF4">
    <property type="entry name" value="XAA-PRO AMINOPEPTIDASE 3"/>
    <property type="match status" value="1"/>
</dbReference>
<comment type="cofactor">
    <cofactor evidence="1">
        <name>Mn(2+)</name>
        <dbReference type="ChEBI" id="CHEBI:29035"/>
    </cofactor>
</comment>
<dbReference type="SUPFAM" id="SSF53092">
    <property type="entry name" value="Creatinase/prolidase N-terminal domain"/>
    <property type="match status" value="1"/>
</dbReference>
<dbReference type="InterPro" id="IPR052433">
    <property type="entry name" value="X-Pro_dipept-like"/>
</dbReference>
<evidence type="ECO:0000313" key="7">
    <source>
        <dbReference type="EMBL" id="KAG7460053.1"/>
    </source>
</evidence>
<dbReference type="Proteomes" id="UP001046870">
    <property type="component" value="Chromosome 19"/>
</dbReference>
<dbReference type="Gene3D" id="3.40.350.10">
    <property type="entry name" value="Creatinase/prolidase N-terminal domain"/>
    <property type="match status" value="1"/>
</dbReference>
<dbReference type="InterPro" id="IPR000994">
    <property type="entry name" value="Pept_M24"/>
</dbReference>
<evidence type="ECO:0000259" key="6">
    <source>
        <dbReference type="SMART" id="SM01011"/>
    </source>
</evidence>
<dbReference type="InterPro" id="IPR036005">
    <property type="entry name" value="Creatinase/aminopeptidase-like"/>
</dbReference>
<keyword evidence="5" id="KW-0464">Manganese</keyword>
<dbReference type="InterPro" id="IPR007865">
    <property type="entry name" value="Aminopep_P_N"/>
</dbReference>